<protein>
    <submittedName>
        <fullName evidence="1">Uncharacterized protein</fullName>
    </submittedName>
</protein>
<evidence type="ECO:0000313" key="2">
    <source>
        <dbReference type="Proteomes" id="UP000230304"/>
    </source>
</evidence>
<reference evidence="2" key="1">
    <citation type="submission" date="2017-09" db="EMBL/GenBank/DDBJ databases">
        <title>Depth-based differentiation of microbial function through sediment-hosted aquifers and enrichment of novel symbionts in the deep terrestrial subsurface.</title>
        <authorList>
            <person name="Probst A.J."/>
            <person name="Ladd B."/>
            <person name="Jarett J.K."/>
            <person name="Geller-Mcgrath D.E."/>
            <person name="Sieber C.M.K."/>
            <person name="Emerson J.B."/>
            <person name="Anantharaman K."/>
            <person name="Thomas B.C."/>
            <person name="Malmstrom R."/>
            <person name="Stieglmeier M."/>
            <person name="Klingl A."/>
            <person name="Woyke T."/>
            <person name="Ryan C.M."/>
            <person name="Banfield J.F."/>
        </authorList>
    </citation>
    <scope>NUCLEOTIDE SEQUENCE [LARGE SCALE GENOMIC DNA]</scope>
</reference>
<proteinExistence type="predicted"/>
<organism evidence="1 2">
    <name type="scientific">Candidatus Nealsonbacteria bacterium CG02_land_8_20_14_3_00_40_11</name>
    <dbReference type="NCBI Taxonomy" id="1974700"/>
    <lineage>
        <taxon>Bacteria</taxon>
        <taxon>Candidatus Nealsoniibacteriota</taxon>
    </lineage>
</organism>
<name>A0A2M7D748_9BACT</name>
<dbReference type="AlphaFoldDB" id="A0A2M7D748"/>
<feature type="non-terminal residue" evidence="1">
    <location>
        <position position="1"/>
    </location>
</feature>
<dbReference type="EMBL" id="PEUA01000071">
    <property type="protein sequence ID" value="PIV41673.1"/>
    <property type="molecule type" value="Genomic_DNA"/>
</dbReference>
<comment type="caution">
    <text evidence="1">The sequence shown here is derived from an EMBL/GenBank/DDBJ whole genome shotgun (WGS) entry which is preliminary data.</text>
</comment>
<accession>A0A2M7D748</accession>
<evidence type="ECO:0000313" key="1">
    <source>
        <dbReference type="EMBL" id="PIV41673.1"/>
    </source>
</evidence>
<dbReference type="Proteomes" id="UP000230304">
    <property type="component" value="Unassembled WGS sequence"/>
</dbReference>
<sequence>EKGKKFFTAQPPESILGILRTQKREIEEKERELIRIIASLETRYSGEKEGIKVYKGKEGLEMLEEIISFSSTPEILIVNPKINPIGAQKRKKIFQEIKKRLGKVEINEINAKIEGSLIIFDKVIFFPAGKQEGILFS</sequence>
<gene>
    <name evidence="1" type="ORF">COS26_03220</name>
</gene>